<dbReference type="InterPro" id="IPR018108">
    <property type="entry name" value="MCP_transmembrane"/>
</dbReference>
<evidence type="ECO:0000256" key="7">
    <source>
        <dbReference type="ARBA" id="ARBA00023136"/>
    </source>
</evidence>
<evidence type="ECO:0000256" key="8">
    <source>
        <dbReference type="PROSITE-ProRule" id="PRU00282"/>
    </source>
</evidence>
<dbReference type="InterPro" id="IPR023395">
    <property type="entry name" value="MCP_dom_sf"/>
</dbReference>
<evidence type="ECO:0000256" key="5">
    <source>
        <dbReference type="ARBA" id="ARBA00022737"/>
    </source>
</evidence>
<reference evidence="10" key="1">
    <citation type="submission" date="2020-06" db="EMBL/GenBank/DDBJ databases">
        <authorList>
            <consortium name="Plant Systems Biology data submission"/>
        </authorList>
    </citation>
    <scope>NUCLEOTIDE SEQUENCE</scope>
    <source>
        <strain evidence="10">D6</strain>
    </source>
</reference>
<evidence type="ECO:0000256" key="9">
    <source>
        <dbReference type="RuleBase" id="RU000488"/>
    </source>
</evidence>
<dbReference type="InterPro" id="IPR050391">
    <property type="entry name" value="Mito_Metabolite_Transporter"/>
</dbReference>
<feature type="repeat" description="Solcar" evidence="8">
    <location>
        <begin position="130"/>
        <end position="221"/>
    </location>
</feature>
<accession>A0A9N8EL65</accession>
<evidence type="ECO:0000313" key="10">
    <source>
        <dbReference type="EMBL" id="CAB9522723.1"/>
    </source>
</evidence>
<evidence type="ECO:0000256" key="2">
    <source>
        <dbReference type="ARBA" id="ARBA00006375"/>
    </source>
</evidence>
<dbReference type="EMBL" id="CAICTM010001332">
    <property type="protein sequence ID" value="CAB9522723.1"/>
    <property type="molecule type" value="Genomic_DNA"/>
</dbReference>
<evidence type="ECO:0000313" key="11">
    <source>
        <dbReference type="Proteomes" id="UP001153069"/>
    </source>
</evidence>
<evidence type="ECO:0000256" key="6">
    <source>
        <dbReference type="ARBA" id="ARBA00022989"/>
    </source>
</evidence>
<dbReference type="PROSITE" id="PS50920">
    <property type="entry name" value="SOLCAR"/>
    <property type="match status" value="3"/>
</dbReference>
<evidence type="ECO:0000256" key="1">
    <source>
        <dbReference type="ARBA" id="ARBA00004141"/>
    </source>
</evidence>
<dbReference type="PRINTS" id="PR00927">
    <property type="entry name" value="ADPTRNSLCASE"/>
</dbReference>
<name>A0A9N8EL65_9STRA</name>
<keyword evidence="5" id="KW-0677">Repeat</keyword>
<comment type="similarity">
    <text evidence="2 9">Belongs to the mitochondrial carrier (TC 2.A.29) family.</text>
</comment>
<dbReference type="OrthoDB" id="756301at2759"/>
<keyword evidence="3 9" id="KW-0813">Transport</keyword>
<dbReference type="SUPFAM" id="SSF103506">
    <property type="entry name" value="Mitochondrial carrier"/>
    <property type="match status" value="1"/>
</dbReference>
<dbReference type="GO" id="GO:0005743">
    <property type="term" value="C:mitochondrial inner membrane"/>
    <property type="evidence" value="ECO:0007669"/>
    <property type="project" value="InterPro"/>
</dbReference>
<feature type="repeat" description="Solcar" evidence="8">
    <location>
        <begin position="33"/>
        <end position="115"/>
    </location>
</feature>
<gene>
    <name evidence="10" type="ORF">SEMRO_1334_G263790.1</name>
</gene>
<protein>
    <submittedName>
        <fullName evidence="10">Mitochondrial 2-oxoglutarate/malate carrier protein</fullName>
    </submittedName>
</protein>
<dbReference type="AlphaFoldDB" id="A0A9N8EL65"/>
<dbReference type="PANTHER" id="PTHR45618">
    <property type="entry name" value="MITOCHONDRIAL DICARBOXYLATE CARRIER-RELATED"/>
    <property type="match status" value="1"/>
</dbReference>
<keyword evidence="4 8" id="KW-0812">Transmembrane</keyword>
<keyword evidence="11" id="KW-1185">Reference proteome</keyword>
<comment type="subcellular location">
    <subcellularLocation>
        <location evidence="1">Membrane</location>
        <topology evidence="1">Multi-pass membrane protein</topology>
    </subcellularLocation>
</comment>
<dbReference type="GO" id="GO:0140021">
    <property type="term" value="P:mitochondrial ADP transmembrane transport"/>
    <property type="evidence" value="ECO:0007669"/>
    <property type="project" value="InterPro"/>
</dbReference>
<dbReference type="InterPro" id="IPR002113">
    <property type="entry name" value="ADT_euk_type"/>
</dbReference>
<organism evidence="10 11">
    <name type="scientific">Seminavis robusta</name>
    <dbReference type="NCBI Taxonomy" id="568900"/>
    <lineage>
        <taxon>Eukaryota</taxon>
        <taxon>Sar</taxon>
        <taxon>Stramenopiles</taxon>
        <taxon>Ochrophyta</taxon>
        <taxon>Bacillariophyta</taxon>
        <taxon>Bacillariophyceae</taxon>
        <taxon>Bacillariophycidae</taxon>
        <taxon>Naviculales</taxon>
        <taxon>Naviculaceae</taxon>
        <taxon>Seminavis</taxon>
    </lineage>
</organism>
<keyword evidence="7 8" id="KW-0472">Membrane</keyword>
<dbReference type="GO" id="GO:1990544">
    <property type="term" value="P:mitochondrial ATP transmembrane transport"/>
    <property type="evidence" value="ECO:0007669"/>
    <property type="project" value="InterPro"/>
</dbReference>
<sequence length="333" mass="35580">MQASTSSTTVPSSQDVRAAIAADNKGTAMPLSTRMVLSAFAGMGAATFCHPLDVIRVNMQTAGEGAYKNTLDAGLQIYRQAGFSGGIYAGISAAYLRQWLYGSCRMGIYSYLLERAQIQNQQAGRNKNEISFTSKLFMGCCSGAIGSFVGTPSELALVRMSADSKAPVEQRRNYNNVIDCIVRISREEGLANLWRGAAPTVLRATLLSACSLGVTSEAKQVLADSGYFGPNGEYMNGYPKMFCATLISSFCANVVANPFDVIKSRLQNMPINADGTALYNGMVDCFVKSVRAEGPMVVYAGFTPAFVKLAPYSIISLTLADKLTKALTGKDAL</sequence>
<evidence type="ECO:0000256" key="4">
    <source>
        <dbReference type="ARBA" id="ARBA00022692"/>
    </source>
</evidence>
<proteinExistence type="inferred from homology"/>
<comment type="caution">
    <text evidence="10">The sequence shown here is derived from an EMBL/GenBank/DDBJ whole genome shotgun (WGS) entry which is preliminary data.</text>
</comment>
<keyword evidence="6" id="KW-1133">Transmembrane helix</keyword>
<dbReference type="Gene3D" id="1.50.40.10">
    <property type="entry name" value="Mitochondrial carrier domain"/>
    <property type="match status" value="1"/>
</dbReference>
<feature type="repeat" description="Solcar" evidence="8">
    <location>
        <begin position="236"/>
        <end position="326"/>
    </location>
</feature>
<dbReference type="GO" id="GO:0005471">
    <property type="term" value="F:ATP:ADP antiporter activity"/>
    <property type="evidence" value="ECO:0007669"/>
    <property type="project" value="InterPro"/>
</dbReference>
<dbReference type="Pfam" id="PF00153">
    <property type="entry name" value="Mito_carr"/>
    <property type="match status" value="3"/>
</dbReference>
<dbReference type="Proteomes" id="UP001153069">
    <property type="component" value="Unassembled WGS sequence"/>
</dbReference>
<evidence type="ECO:0000256" key="3">
    <source>
        <dbReference type="ARBA" id="ARBA00022448"/>
    </source>
</evidence>